<proteinExistence type="predicted"/>
<dbReference type="EMBL" id="ML122251">
    <property type="protein sequence ID" value="RPD65953.1"/>
    <property type="molecule type" value="Genomic_DNA"/>
</dbReference>
<dbReference type="PROSITE" id="PS50012">
    <property type="entry name" value="RCC1_3"/>
    <property type="match status" value="2"/>
</dbReference>
<gene>
    <name evidence="2" type="ORF">L227DRAFT_492868</name>
</gene>
<accession>A0A5C2SQ24</accession>
<dbReference type="PROSITE" id="PS00626">
    <property type="entry name" value="RCC1_2"/>
    <property type="match status" value="1"/>
</dbReference>
<dbReference type="STRING" id="1328759.A0A5C2SQ24"/>
<protein>
    <submittedName>
        <fullName evidence="2">RCC1/BLIP-II</fullName>
    </submittedName>
</protein>
<organism evidence="2 3">
    <name type="scientific">Lentinus tigrinus ALCF2SS1-6</name>
    <dbReference type="NCBI Taxonomy" id="1328759"/>
    <lineage>
        <taxon>Eukaryota</taxon>
        <taxon>Fungi</taxon>
        <taxon>Dikarya</taxon>
        <taxon>Basidiomycota</taxon>
        <taxon>Agaricomycotina</taxon>
        <taxon>Agaricomycetes</taxon>
        <taxon>Polyporales</taxon>
        <taxon>Polyporaceae</taxon>
        <taxon>Lentinus</taxon>
    </lineage>
</organism>
<feature type="repeat" description="RCC1" evidence="1">
    <location>
        <begin position="219"/>
        <end position="263"/>
    </location>
</feature>
<dbReference type="PANTHER" id="PTHR47563:SF1">
    <property type="entry name" value="PROTEIN FMP25, MITOCHONDRIAL"/>
    <property type="match status" value="1"/>
</dbReference>
<evidence type="ECO:0000313" key="3">
    <source>
        <dbReference type="Proteomes" id="UP000313359"/>
    </source>
</evidence>
<reference evidence="2" key="1">
    <citation type="journal article" date="2018" name="Genome Biol. Evol.">
        <title>Genomics and development of Lentinus tigrinus, a white-rot wood-decaying mushroom with dimorphic fruiting bodies.</title>
        <authorList>
            <person name="Wu B."/>
            <person name="Xu Z."/>
            <person name="Knudson A."/>
            <person name="Carlson A."/>
            <person name="Chen N."/>
            <person name="Kovaka S."/>
            <person name="LaButti K."/>
            <person name="Lipzen A."/>
            <person name="Pennachio C."/>
            <person name="Riley R."/>
            <person name="Schakwitz W."/>
            <person name="Umezawa K."/>
            <person name="Ohm R.A."/>
            <person name="Grigoriev I.V."/>
            <person name="Nagy L.G."/>
            <person name="Gibbons J."/>
            <person name="Hibbett D."/>
        </authorList>
    </citation>
    <scope>NUCLEOTIDE SEQUENCE [LARGE SCALE GENOMIC DNA]</scope>
    <source>
        <strain evidence="2">ALCF2SS1-6</strain>
    </source>
</reference>
<dbReference type="PRINTS" id="PR00633">
    <property type="entry name" value="RCCNDNSATION"/>
</dbReference>
<name>A0A5C2SQ24_9APHY</name>
<dbReference type="SUPFAM" id="SSF50985">
    <property type="entry name" value="RCC1/BLIP-II"/>
    <property type="match status" value="1"/>
</dbReference>
<dbReference type="GO" id="GO:0034551">
    <property type="term" value="P:mitochondrial respiratory chain complex III assembly"/>
    <property type="evidence" value="ECO:0007669"/>
    <property type="project" value="TreeGrafter"/>
</dbReference>
<sequence length="611" mass="66079">MLRGSSRALGNAAIAPVRIAGSRRLFSHTVRTTQRSKLVYALVTSSVAAGTLWYNISNRSVVYNDAPSSSTESTLKAASASTKTVVVEDEGLSALVWGSNKTHLLNDELPESIRVPTTSDWFKNVALRDLALHENHAACIDARGDVYQWGDGFFGVEPGSSHSRPQLTLKGKNITQLQVTRSRVFALSASGRVYVLSSRQADQALPSGTQTPASTPWWGTGWFWGEEEQVDFAEITPKEKLKRGERFVQISAGSDHLLALTSDGRTFAHPATLNANSHGQLGFRKCDVPAPADLKQFHLPHQHPRVPLELTPKSIADPYAKSSPAIRPVGSAPRLTEAFVGKEAAAAGLDDSNIRWSDKLFEVPALKGVKADRIAAGGRSSFVKTPDGKVLGWGANEYGQLGLGGNITLDTITVPTEVILWRMTPGSTRTTCLDMFAGGDLTIFEVQRSDGSGIPYIDVLSCGNGQYGGLGNAQYSNAQASPVRAKNVSGLLEYSEFHKNLQPIVPETVSVSPTGHVLLTLDTRRHAGPGGGGRDVMAWGANFDYQLGTGKRGSQSTPTLIETMDGGRFMLQSKRADEVRDMQGNVWKKGVEVEQRIVAGWNNSIVYWRIQ</sequence>
<evidence type="ECO:0000256" key="1">
    <source>
        <dbReference type="PROSITE-ProRule" id="PRU00235"/>
    </source>
</evidence>
<dbReference type="InterPro" id="IPR009091">
    <property type="entry name" value="RCC1/BLIP-II"/>
</dbReference>
<dbReference type="PANTHER" id="PTHR47563">
    <property type="entry name" value="PROTEIN FMP25, MITOCHONDRIAL"/>
    <property type="match status" value="1"/>
</dbReference>
<feature type="repeat" description="RCC1" evidence="1">
    <location>
        <begin position="388"/>
        <end position="448"/>
    </location>
</feature>
<dbReference type="InterPro" id="IPR053245">
    <property type="entry name" value="MitoProcess-Associated"/>
</dbReference>
<dbReference type="Proteomes" id="UP000313359">
    <property type="component" value="Unassembled WGS sequence"/>
</dbReference>
<dbReference type="InterPro" id="IPR000408">
    <property type="entry name" value="Reg_chr_condens"/>
</dbReference>
<evidence type="ECO:0000313" key="2">
    <source>
        <dbReference type="EMBL" id="RPD65953.1"/>
    </source>
</evidence>
<dbReference type="AlphaFoldDB" id="A0A5C2SQ24"/>
<dbReference type="Gene3D" id="2.130.10.30">
    <property type="entry name" value="Regulator of chromosome condensation 1/beta-lactamase-inhibitor protein II"/>
    <property type="match status" value="2"/>
</dbReference>
<keyword evidence="3" id="KW-1185">Reference proteome</keyword>
<dbReference type="OrthoDB" id="10256179at2759"/>
<dbReference type="Pfam" id="PF00415">
    <property type="entry name" value="RCC1"/>
    <property type="match status" value="2"/>
</dbReference>
<dbReference type="GO" id="GO:0005743">
    <property type="term" value="C:mitochondrial inner membrane"/>
    <property type="evidence" value="ECO:0007669"/>
    <property type="project" value="TreeGrafter"/>
</dbReference>